<protein>
    <submittedName>
        <fullName evidence="4">Nitroreductase</fullName>
    </submittedName>
</protein>
<keyword evidence="5" id="KW-1185">Reference proteome</keyword>
<dbReference type="InterPro" id="IPR000415">
    <property type="entry name" value="Nitroreductase-like"/>
</dbReference>
<evidence type="ECO:0000259" key="3">
    <source>
        <dbReference type="Pfam" id="PF00881"/>
    </source>
</evidence>
<dbReference type="EMBL" id="CP016027">
    <property type="protein sequence ID" value="ANJ66984.1"/>
    <property type="molecule type" value="Genomic_DNA"/>
</dbReference>
<dbReference type="InterPro" id="IPR029479">
    <property type="entry name" value="Nitroreductase"/>
</dbReference>
<evidence type="ECO:0000256" key="2">
    <source>
        <dbReference type="ARBA" id="ARBA00023002"/>
    </source>
</evidence>
<dbReference type="Proteomes" id="UP000078596">
    <property type="component" value="Chromosome"/>
</dbReference>
<sequence>MNVSEAIRSRRSVKHFDPDFKLTPTARDELLGLALQAPTAFNLQHWRFVVVDDPAQRQAIRQAAWDQSQVTDAALLVILCADMASWEKHAARVWQNAPDAVREMMVPAIDAYYRDKPQVQRDEAMRSCGIAGQTLMLAAREMGLDSCPMDGFDFDAVARLIDLPDDHVIAFMLAIGKKTKDVWPKPGQLALEEVVVANRFSR</sequence>
<dbReference type="GO" id="GO:0016491">
    <property type="term" value="F:oxidoreductase activity"/>
    <property type="evidence" value="ECO:0007669"/>
    <property type="project" value="UniProtKB-KW"/>
</dbReference>
<accession>A0A191ZGH4</accession>
<comment type="similarity">
    <text evidence="1">Belongs to the nitroreductase family.</text>
</comment>
<reference evidence="4 5" key="1">
    <citation type="submission" date="2016-06" db="EMBL/GenBank/DDBJ databases">
        <title>Insight into the functional genes involving in sulfur oxidation in Pearl River water.</title>
        <authorList>
            <person name="Luo J."/>
            <person name="Tan X."/>
            <person name="Lin W."/>
        </authorList>
    </citation>
    <scope>NUCLEOTIDE SEQUENCE [LARGE SCALE GENOMIC DNA]</scope>
    <source>
        <strain evidence="4 5">LS2</strain>
    </source>
</reference>
<name>A0A191ZGH4_9GAMM</name>
<keyword evidence="2" id="KW-0560">Oxidoreductase</keyword>
<proteinExistence type="inferred from homology"/>
<dbReference type="CDD" id="cd02137">
    <property type="entry name" value="MhqN-like"/>
    <property type="match status" value="1"/>
</dbReference>
<dbReference type="OrthoDB" id="9809288at2"/>
<dbReference type="Gene3D" id="3.40.109.10">
    <property type="entry name" value="NADH Oxidase"/>
    <property type="match status" value="1"/>
</dbReference>
<feature type="domain" description="Nitroreductase" evidence="3">
    <location>
        <begin position="7"/>
        <end position="177"/>
    </location>
</feature>
<gene>
    <name evidence="4" type="ORF">A9404_05950</name>
</gene>
<dbReference type="PANTHER" id="PTHR43673:SF12">
    <property type="entry name" value="PROTEIN DRGA"/>
    <property type="match status" value="1"/>
</dbReference>
<dbReference type="SUPFAM" id="SSF55469">
    <property type="entry name" value="FMN-dependent nitroreductase-like"/>
    <property type="match status" value="1"/>
</dbReference>
<dbReference type="STRING" id="1860122.A9404_05950"/>
<evidence type="ECO:0000313" key="4">
    <source>
        <dbReference type="EMBL" id="ANJ66984.1"/>
    </source>
</evidence>
<evidence type="ECO:0000256" key="1">
    <source>
        <dbReference type="ARBA" id="ARBA00007118"/>
    </source>
</evidence>
<dbReference type="RefSeq" id="WP_066099346.1">
    <property type="nucleotide sequence ID" value="NZ_CP016027.1"/>
</dbReference>
<dbReference type="KEGG" id="haz:A9404_05950"/>
<dbReference type="PANTHER" id="PTHR43673">
    <property type="entry name" value="NAD(P)H NITROREDUCTASE YDGI-RELATED"/>
    <property type="match status" value="1"/>
</dbReference>
<dbReference type="Pfam" id="PF00881">
    <property type="entry name" value="Nitroreductase"/>
    <property type="match status" value="1"/>
</dbReference>
<evidence type="ECO:0000313" key="5">
    <source>
        <dbReference type="Proteomes" id="UP000078596"/>
    </source>
</evidence>
<organism evidence="4 5">
    <name type="scientific">Halothiobacillus diazotrophicus</name>
    <dbReference type="NCBI Taxonomy" id="1860122"/>
    <lineage>
        <taxon>Bacteria</taxon>
        <taxon>Pseudomonadati</taxon>
        <taxon>Pseudomonadota</taxon>
        <taxon>Gammaproteobacteria</taxon>
        <taxon>Chromatiales</taxon>
        <taxon>Halothiobacillaceae</taxon>
        <taxon>Halothiobacillus</taxon>
    </lineage>
</organism>
<dbReference type="AlphaFoldDB" id="A0A191ZGH4"/>